<dbReference type="VEuPathDB" id="FungiDB:SPRG_19764"/>
<reference evidence="1 2" key="1">
    <citation type="journal article" date="2013" name="PLoS Genet.">
        <title>Distinctive expansion of potential virulence genes in the genome of the oomycete fish pathogen Saprolegnia parasitica.</title>
        <authorList>
            <person name="Jiang R.H."/>
            <person name="de Bruijn I."/>
            <person name="Haas B.J."/>
            <person name="Belmonte R."/>
            <person name="Lobach L."/>
            <person name="Christie J."/>
            <person name="van den Ackerveken G."/>
            <person name="Bottin A."/>
            <person name="Bulone V."/>
            <person name="Diaz-Moreno S.M."/>
            <person name="Dumas B."/>
            <person name="Fan L."/>
            <person name="Gaulin E."/>
            <person name="Govers F."/>
            <person name="Grenville-Briggs L.J."/>
            <person name="Horner N.R."/>
            <person name="Levin J.Z."/>
            <person name="Mammella M."/>
            <person name="Meijer H.J."/>
            <person name="Morris P."/>
            <person name="Nusbaum C."/>
            <person name="Oome S."/>
            <person name="Phillips A.J."/>
            <person name="van Rooyen D."/>
            <person name="Rzeszutek E."/>
            <person name="Saraiva M."/>
            <person name="Secombes C.J."/>
            <person name="Seidl M.F."/>
            <person name="Snel B."/>
            <person name="Stassen J.H."/>
            <person name="Sykes S."/>
            <person name="Tripathy S."/>
            <person name="van den Berg H."/>
            <person name="Vega-Arreguin J.C."/>
            <person name="Wawra S."/>
            <person name="Young S.K."/>
            <person name="Zeng Q."/>
            <person name="Dieguez-Uribeondo J."/>
            <person name="Russ C."/>
            <person name="Tyler B.M."/>
            <person name="van West P."/>
        </authorList>
    </citation>
    <scope>NUCLEOTIDE SEQUENCE [LARGE SCALE GENOMIC DNA]</scope>
    <source>
        <strain evidence="1 2">CBS 223.65</strain>
    </source>
</reference>
<dbReference type="GeneID" id="24141047"/>
<keyword evidence="2" id="KW-1185">Reference proteome</keyword>
<dbReference type="AlphaFoldDB" id="A0A067CUM1"/>
<sequence>MCLNDCSSVIAPNSSSRRTESLQLAHPGTYTISIRCHNHDNNNDRPCTVGIDFNFNTSLMPYAHAEADADHTNLTTPTPTTECPVPDTYRTTGLSLTLRANGTFVEVTGPDKSHNTCSRSGNFSVSGQAALFTVATKTCGRNFRPNEQIWSLFSFSSDCRRLEVNITGSARLLWRPSSADPLMTGAVAFGSTLLAYLAFT</sequence>
<name>A0A067CUM1_SAPPC</name>
<protein>
    <submittedName>
        <fullName evidence="1">Uncharacterized protein</fullName>
    </submittedName>
</protein>
<evidence type="ECO:0000313" key="1">
    <source>
        <dbReference type="EMBL" id="KDO30201.1"/>
    </source>
</evidence>
<evidence type="ECO:0000313" key="2">
    <source>
        <dbReference type="Proteomes" id="UP000030745"/>
    </source>
</evidence>
<gene>
    <name evidence="1" type="ORF">SPRG_19764</name>
</gene>
<organism evidence="1 2">
    <name type="scientific">Saprolegnia parasitica (strain CBS 223.65)</name>
    <dbReference type="NCBI Taxonomy" id="695850"/>
    <lineage>
        <taxon>Eukaryota</taxon>
        <taxon>Sar</taxon>
        <taxon>Stramenopiles</taxon>
        <taxon>Oomycota</taxon>
        <taxon>Saprolegniomycetes</taxon>
        <taxon>Saprolegniales</taxon>
        <taxon>Saprolegniaceae</taxon>
        <taxon>Saprolegnia</taxon>
    </lineage>
</organism>
<dbReference type="KEGG" id="spar:SPRG_19764"/>
<dbReference type="Proteomes" id="UP000030745">
    <property type="component" value="Unassembled WGS sequence"/>
</dbReference>
<proteinExistence type="predicted"/>
<accession>A0A067CUM1</accession>
<dbReference type="RefSeq" id="XP_012199019.1">
    <property type="nucleotide sequence ID" value="XM_012343629.1"/>
</dbReference>
<dbReference type="EMBL" id="KK583202">
    <property type="protein sequence ID" value="KDO30201.1"/>
    <property type="molecule type" value="Genomic_DNA"/>
</dbReference>